<comment type="caution">
    <text evidence="3">The sequence shown here is derived from an EMBL/GenBank/DDBJ whole genome shotgun (WGS) entry which is preliminary data.</text>
</comment>
<dbReference type="Pfam" id="PF00419">
    <property type="entry name" value="Fimbrial"/>
    <property type="match status" value="1"/>
</dbReference>
<keyword evidence="1" id="KW-0732">Signal</keyword>
<proteinExistence type="predicted"/>
<reference evidence="4" key="2">
    <citation type="submission" date="2023-07" db="EMBL/GenBank/DDBJ databases">
        <title>Cedecea davisae an AmpC producer and its therapeutic implications.</title>
        <authorList>
            <person name="Notter J."/>
        </authorList>
    </citation>
    <scope>NUCLEOTIDE SEQUENCE [LARGE SCALE GENOMIC DNA]</scope>
    <source>
        <strain evidence="4">1</strain>
    </source>
</reference>
<dbReference type="InterPro" id="IPR050263">
    <property type="entry name" value="Bact_Fimbrial_Adh_Pro"/>
</dbReference>
<dbReference type="PANTHER" id="PTHR33420:SF33">
    <property type="entry name" value="MINOR FIMBRIAL SUBUNIT"/>
    <property type="match status" value="1"/>
</dbReference>
<organism evidence="3 4">
    <name type="scientific">Cedecea davisae</name>
    <dbReference type="NCBI Taxonomy" id="158484"/>
    <lineage>
        <taxon>Bacteria</taxon>
        <taxon>Pseudomonadati</taxon>
        <taxon>Pseudomonadota</taxon>
        <taxon>Gammaproteobacteria</taxon>
        <taxon>Enterobacterales</taxon>
        <taxon>Enterobacteriaceae</taxon>
        <taxon>Cedecea</taxon>
    </lineage>
</organism>
<evidence type="ECO:0000313" key="3">
    <source>
        <dbReference type="EMBL" id="MBU4684087.1"/>
    </source>
</evidence>
<sequence>MKITHPFSAALIAGLLILPLAAQALETSLSFEGNLTTLPPCTIKDGEQLEVDFGKNISIRKIDGSHFRTDLNYQVSCEETANEELALTLSLMGEPMLFNGDALQSSQQGLGIKIYQNNKVFKPGETIVITPDSQPRLEAVPMKDPDAKLTEGTFEAWATLSAQYQ</sequence>
<feature type="chain" id="PRO_5045167864" evidence="1">
    <location>
        <begin position="25"/>
        <end position="165"/>
    </location>
</feature>
<evidence type="ECO:0000259" key="2">
    <source>
        <dbReference type="Pfam" id="PF00419"/>
    </source>
</evidence>
<keyword evidence="4" id="KW-1185">Reference proteome</keyword>
<dbReference type="Proteomes" id="UP000686327">
    <property type="component" value="Unassembled WGS sequence"/>
</dbReference>
<name>A0ABS6DLZ2_9ENTR</name>
<dbReference type="PANTHER" id="PTHR33420">
    <property type="entry name" value="FIMBRIAL SUBUNIT ELFA-RELATED"/>
    <property type="match status" value="1"/>
</dbReference>
<evidence type="ECO:0000256" key="1">
    <source>
        <dbReference type="SAM" id="SignalP"/>
    </source>
</evidence>
<feature type="signal peptide" evidence="1">
    <location>
        <begin position="1"/>
        <end position="24"/>
    </location>
</feature>
<evidence type="ECO:0000313" key="4">
    <source>
        <dbReference type="Proteomes" id="UP000686327"/>
    </source>
</evidence>
<dbReference type="RefSeq" id="WP_216376908.1">
    <property type="nucleotide sequence ID" value="NZ_JAGRYT010000038.1"/>
</dbReference>
<protein>
    <submittedName>
        <fullName evidence="3">Fimbrial protein</fullName>
    </submittedName>
</protein>
<dbReference type="InterPro" id="IPR000259">
    <property type="entry name" value="Adhesion_dom_fimbrial"/>
</dbReference>
<accession>A0ABS6DLZ2</accession>
<dbReference type="EMBL" id="JAGRYU010000035">
    <property type="protein sequence ID" value="MBU4684087.1"/>
    <property type="molecule type" value="Genomic_DNA"/>
</dbReference>
<gene>
    <name evidence="3" type="ORF">KC222_18975</name>
</gene>
<reference evidence="3 4" key="1">
    <citation type="submission" date="2021-04" db="EMBL/GenBank/DDBJ databases">
        <authorList>
            <person name="Seiffert S.N."/>
        </authorList>
    </citation>
    <scope>NUCLEOTIDE SEQUENCE [LARGE SCALE GENOMIC DNA]</scope>
    <source>
        <strain evidence="3 4">1</strain>
    </source>
</reference>
<feature type="domain" description="Fimbrial-type adhesion" evidence="2">
    <location>
        <begin position="30"/>
        <end position="165"/>
    </location>
</feature>